<accession>A0A4S8KKR9</accession>
<feature type="region of interest" description="Disordered" evidence="1">
    <location>
        <begin position="1"/>
        <end position="32"/>
    </location>
</feature>
<reference evidence="2 3" key="1">
    <citation type="journal article" date="2019" name="Nat. Ecol. Evol.">
        <title>Megaphylogeny resolves global patterns of mushroom evolution.</title>
        <authorList>
            <person name="Varga T."/>
            <person name="Krizsan K."/>
            <person name="Foldi C."/>
            <person name="Dima B."/>
            <person name="Sanchez-Garcia M."/>
            <person name="Sanchez-Ramirez S."/>
            <person name="Szollosi G.J."/>
            <person name="Szarkandi J.G."/>
            <person name="Papp V."/>
            <person name="Albert L."/>
            <person name="Andreopoulos W."/>
            <person name="Angelini C."/>
            <person name="Antonin V."/>
            <person name="Barry K.W."/>
            <person name="Bougher N.L."/>
            <person name="Buchanan P."/>
            <person name="Buyck B."/>
            <person name="Bense V."/>
            <person name="Catcheside P."/>
            <person name="Chovatia M."/>
            <person name="Cooper J."/>
            <person name="Damon W."/>
            <person name="Desjardin D."/>
            <person name="Finy P."/>
            <person name="Geml J."/>
            <person name="Haridas S."/>
            <person name="Hughes K."/>
            <person name="Justo A."/>
            <person name="Karasinski D."/>
            <person name="Kautmanova I."/>
            <person name="Kiss B."/>
            <person name="Kocsube S."/>
            <person name="Kotiranta H."/>
            <person name="LaButti K.M."/>
            <person name="Lechner B.E."/>
            <person name="Liimatainen K."/>
            <person name="Lipzen A."/>
            <person name="Lukacs Z."/>
            <person name="Mihaltcheva S."/>
            <person name="Morgado L.N."/>
            <person name="Niskanen T."/>
            <person name="Noordeloos M.E."/>
            <person name="Ohm R.A."/>
            <person name="Ortiz-Santana B."/>
            <person name="Ovrebo C."/>
            <person name="Racz N."/>
            <person name="Riley R."/>
            <person name="Savchenko A."/>
            <person name="Shiryaev A."/>
            <person name="Soop K."/>
            <person name="Spirin V."/>
            <person name="Szebenyi C."/>
            <person name="Tomsovsky M."/>
            <person name="Tulloss R.E."/>
            <person name="Uehling J."/>
            <person name="Grigoriev I.V."/>
            <person name="Vagvolgyi C."/>
            <person name="Papp T."/>
            <person name="Martin F.M."/>
            <person name="Miettinen O."/>
            <person name="Hibbett D.S."/>
            <person name="Nagy L.G."/>
        </authorList>
    </citation>
    <scope>NUCLEOTIDE SEQUENCE [LARGE SCALE GENOMIC DNA]</scope>
    <source>
        <strain evidence="2 3">CBS 962.96</strain>
    </source>
</reference>
<feature type="region of interest" description="Disordered" evidence="1">
    <location>
        <begin position="280"/>
        <end position="347"/>
    </location>
</feature>
<name>A0A4S8KKR9_DENBC</name>
<protein>
    <submittedName>
        <fullName evidence="2">Uncharacterized protein</fullName>
    </submittedName>
</protein>
<dbReference type="AlphaFoldDB" id="A0A4S8KKR9"/>
<organism evidence="2 3">
    <name type="scientific">Dendrothele bispora (strain CBS 962.96)</name>
    <dbReference type="NCBI Taxonomy" id="1314807"/>
    <lineage>
        <taxon>Eukaryota</taxon>
        <taxon>Fungi</taxon>
        <taxon>Dikarya</taxon>
        <taxon>Basidiomycota</taxon>
        <taxon>Agaricomycotina</taxon>
        <taxon>Agaricomycetes</taxon>
        <taxon>Agaricomycetidae</taxon>
        <taxon>Agaricales</taxon>
        <taxon>Agaricales incertae sedis</taxon>
        <taxon>Dendrothele</taxon>
    </lineage>
</organism>
<feature type="compositionally biased region" description="Acidic residues" evidence="1">
    <location>
        <begin position="333"/>
        <end position="347"/>
    </location>
</feature>
<dbReference type="Proteomes" id="UP000297245">
    <property type="component" value="Unassembled WGS sequence"/>
</dbReference>
<evidence type="ECO:0000256" key="1">
    <source>
        <dbReference type="SAM" id="MobiDB-lite"/>
    </source>
</evidence>
<proteinExistence type="predicted"/>
<evidence type="ECO:0000313" key="3">
    <source>
        <dbReference type="Proteomes" id="UP000297245"/>
    </source>
</evidence>
<sequence length="347" mass="38340">MDGIGRPQDLFGGYKGKRRRGSKNKAVTKPIPPRISYSKSFVRHSSHSLSSCHSCSNDHRRVHARERCLPIPIPTRPSAHPPLSHTRRNRSIPIHPRREFIMSSPTRPSNFAAKIVYRNEKEIGISDPFGRAVLAFTREQVERAIEDDKLFRTGGLPDGRLVTAGGDILARSWNSIPDVTTKFVEIDMDGNLTVPAGRAVAISDILLKQTSDASSKEDQLIALARESMSANDLASTLFGELKYLKNANKKRKEGYAERKRKREVDEANKVTMDAVKAFLADQVDEEEEDKPAERKKAKKSLKGKEKARAATPAQEVAEGSGSGFADSGLDQMEVYDDADGEGDAEDA</sequence>
<evidence type="ECO:0000313" key="2">
    <source>
        <dbReference type="EMBL" id="THU76100.1"/>
    </source>
</evidence>
<gene>
    <name evidence="2" type="ORF">K435DRAFT_879714</name>
</gene>
<dbReference type="EMBL" id="ML181180">
    <property type="protein sequence ID" value="THU76100.1"/>
    <property type="molecule type" value="Genomic_DNA"/>
</dbReference>
<keyword evidence="3" id="KW-1185">Reference proteome</keyword>